<dbReference type="OMA" id="PITRICH"/>
<dbReference type="Pfam" id="PF14420">
    <property type="entry name" value="Clr5"/>
    <property type="match status" value="1"/>
</dbReference>
<evidence type="ECO:0000313" key="4">
    <source>
        <dbReference type="Proteomes" id="UP000258309"/>
    </source>
</evidence>
<dbReference type="Pfam" id="PF13374">
    <property type="entry name" value="TPR_10"/>
    <property type="match status" value="2"/>
</dbReference>
<organism evidence="3 4">
    <name type="scientific">Scytalidium lignicola</name>
    <name type="common">Hyphomycete</name>
    <dbReference type="NCBI Taxonomy" id="5539"/>
    <lineage>
        <taxon>Eukaryota</taxon>
        <taxon>Fungi</taxon>
        <taxon>Dikarya</taxon>
        <taxon>Ascomycota</taxon>
        <taxon>Pezizomycotina</taxon>
        <taxon>Leotiomycetes</taxon>
        <taxon>Leotiomycetes incertae sedis</taxon>
        <taxon>Scytalidium</taxon>
    </lineage>
</organism>
<feature type="region of interest" description="Disordered" evidence="1">
    <location>
        <begin position="1"/>
        <end position="54"/>
    </location>
</feature>
<keyword evidence="4" id="KW-1185">Reference proteome</keyword>
<accession>A0A3E2H0K0</accession>
<dbReference type="Gene3D" id="1.25.40.10">
    <property type="entry name" value="Tetratricopeptide repeat domain"/>
    <property type="match status" value="1"/>
</dbReference>
<feature type="compositionally biased region" description="Polar residues" evidence="1">
    <location>
        <begin position="240"/>
        <end position="257"/>
    </location>
</feature>
<comment type="caution">
    <text evidence="3">The sequence shown here is derived from an EMBL/GenBank/DDBJ whole genome shotgun (WGS) entry which is preliminary data.</text>
</comment>
<evidence type="ECO:0000259" key="2">
    <source>
        <dbReference type="Pfam" id="PF14420"/>
    </source>
</evidence>
<dbReference type="EMBL" id="NCSJ02000233">
    <property type="protein sequence ID" value="RFU26915.1"/>
    <property type="molecule type" value="Genomic_DNA"/>
</dbReference>
<dbReference type="InterPro" id="IPR011990">
    <property type="entry name" value="TPR-like_helical_dom_sf"/>
</dbReference>
<evidence type="ECO:0000313" key="3">
    <source>
        <dbReference type="EMBL" id="RFU26915.1"/>
    </source>
</evidence>
<evidence type="ECO:0000256" key="1">
    <source>
        <dbReference type="SAM" id="MobiDB-lite"/>
    </source>
</evidence>
<dbReference type="PANTHER" id="PTHR38788">
    <property type="entry name" value="CLR5 DOMAIN-CONTAINING PROTEIN"/>
    <property type="match status" value="1"/>
</dbReference>
<dbReference type="InterPro" id="IPR025676">
    <property type="entry name" value="Clr5_dom"/>
</dbReference>
<feature type="domain" description="Clr5" evidence="2">
    <location>
        <begin position="82"/>
        <end position="134"/>
    </location>
</feature>
<dbReference type="SUPFAM" id="SSF48452">
    <property type="entry name" value="TPR-like"/>
    <property type="match status" value="1"/>
</dbReference>
<feature type="compositionally biased region" description="Polar residues" evidence="1">
    <location>
        <begin position="182"/>
        <end position="204"/>
    </location>
</feature>
<dbReference type="AlphaFoldDB" id="A0A3E2H0K0"/>
<dbReference type="OrthoDB" id="2922289at2759"/>
<protein>
    <recommendedName>
        <fullName evidence="2">Clr5 domain-containing protein</fullName>
    </recommendedName>
</protein>
<reference evidence="3 4" key="1">
    <citation type="submission" date="2018-05" db="EMBL/GenBank/DDBJ databases">
        <title>Draft genome sequence of Scytalidium lignicola DSM 105466, a ubiquitous saprotrophic fungus.</title>
        <authorList>
            <person name="Buettner E."/>
            <person name="Gebauer A.M."/>
            <person name="Hofrichter M."/>
            <person name="Liers C."/>
            <person name="Kellner H."/>
        </authorList>
    </citation>
    <scope>NUCLEOTIDE SEQUENCE [LARGE SCALE GENOMIC DNA]</scope>
    <source>
        <strain evidence="3 4">DSM 105466</strain>
    </source>
</reference>
<dbReference type="PANTHER" id="PTHR38788:SF3">
    <property type="entry name" value="CLR5 DOMAIN-CONTAINING PROTEIN"/>
    <property type="match status" value="1"/>
</dbReference>
<feature type="non-terminal residue" evidence="3">
    <location>
        <position position="1"/>
    </location>
</feature>
<feature type="region of interest" description="Disordered" evidence="1">
    <location>
        <begin position="134"/>
        <end position="259"/>
    </location>
</feature>
<sequence>MQITKALVDNADALSDGGSMDSSASSQDASTPEPSGSSDDDFPAPDESSHNATTDVQYTLETQASASTVASELPVPNDPPTAADWNAYRQVFTQLYVAEGRTLRDTMQIMEQTYKFKATPRMFKKRAADWGLRKYHPRKTSANTDDPPMNRSVSGPFQNSVALRRSPNLISHGSSYRRKPSNRPQWYKFNNETSKFSRSSQTSPPFQPLSSSDQESSDSPEIFASSSSKRSIQGSIHPYRQSQHGTPSFRISRTSPKMRSRTEIDLTEITRRPGRQYNHDEDIERYLRRKEPNLSLTRFRAISYDLKVVEAILDQVHQYYDSFTDVQWIRKFPSSPRTVMKEMTLCIDLGQAFPQGKEAPIHPTQIFGRYMVAVELLKSRRLKDQQEGWRLIHEAFDLFKPVLAQQHTQLLRYFFQQIYDYRLNDHPDIRKRIFELATAMASVTLGEQHPITRICHLLPQVEEKDEICVLAWRKSLELIDANLGEASDDSLRSKLALSGDLIDQSKFQEAENLLLRMLRTPGRVPTDYYMRSTLLRLAWLYRLQNKYTEAEDSLYEVMRRCRQCNLGGIEPADAIYIAAQTNLAQSLCSRKEFHPGEVVLQAALDSCTRTYGPEHGYTTSVADELEKISPYMRRWIKVISQDEFHKTIENEAAGAIITTEIFSDVASYWRWSWIKSECKYVKSIHDRFRDSIRPGAAIPHLYDRALGSLELFLVNEVLKRGAFLGGVMPQRPGFSQNWNVKWRPDVGPSVIDWPSAEKCQSR</sequence>
<feature type="non-terminal residue" evidence="3">
    <location>
        <position position="762"/>
    </location>
</feature>
<gene>
    <name evidence="3" type="ORF">B7463_g9422</name>
</gene>
<proteinExistence type="predicted"/>
<dbReference type="STRING" id="5539.A0A3E2H0K0"/>
<dbReference type="Proteomes" id="UP000258309">
    <property type="component" value="Unassembled WGS sequence"/>
</dbReference>
<feature type="compositionally biased region" description="Polar residues" evidence="1">
    <location>
        <begin position="151"/>
        <end position="161"/>
    </location>
</feature>
<feature type="compositionally biased region" description="Low complexity" evidence="1">
    <location>
        <begin position="208"/>
        <end position="235"/>
    </location>
</feature>
<feature type="compositionally biased region" description="Low complexity" evidence="1">
    <location>
        <begin position="11"/>
        <end position="30"/>
    </location>
</feature>
<name>A0A3E2H0K0_SCYLI</name>